<feature type="coiled-coil region" evidence="1">
    <location>
        <begin position="439"/>
        <end position="471"/>
    </location>
</feature>
<feature type="region of interest" description="Disordered" evidence="2">
    <location>
        <begin position="188"/>
        <end position="213"/>
    </location>
</feature>
<dbReference type="STRING" id="104452.A0A0L7KSG1"/>
<keyword evidence="3" id="KW-0436">Ligase</keyword>
<dbReference type="PANTHER" id="PTHR34649">
    <property type="entry name" value="CILIA- AND FLAGELLA-ASSOCIATED PROTEIN 99"/>
    <property type="match status" value="1"/>
</dbReference>
<dbReference type="AlphaFoldDB" id="A0A0L7KSG1"/>
<evidence type="ECO:0000256" key="1">
    <source>
        <dbReference type="SAM" id="Coils"/>
    </source>
</evidence>
<dbReference type="InterPro" id="IPR039341">
    <property type="entry name" value="CFAP99"/>
</dbReference>
<evidence type="ECO:0000256" key="2">
    <source>
        <dbReference type="SAM" id="MobiDB-lite"/>
    </source>
</evidence>
<evidence type="ECO:0000313" key="3">
    <source>
        <dbReference type="EMBL" id="KOB65979.1"/>
    </source>
</evidence>
<reference evidence="3 4" key="1">
    <citation type="journal article" date="2015" name="Genome Biol. Evol.">
        <title>The genome of winter moth (Operophtera brumata) provides a genomic perspective on sexual dimorphism and phenology.</title>
        <authorList>
            <person name="Derks M.F."/>
            <person name="Smit S."/>
            <person name="Salis L."/>
            <person name="Schijlen E."/>
            <person name="Bossers A."/>
            <person name="Mateman C."/>
            <person name="Pijl A.S."/>
            <person name="de Ridder D."/>
            <person name="Groenen M.A."/>
            <person name="Visser M.E."/>
            <person name="Megens H.J."/>
        </authorList>
    </citation>
    <scope>NUCLEOTIDE SEQUENCE [LARGE SCALE GENOMIC DNA]</scope>
    <source>
        <strain evidence="3">WM2013NL</strain>
        <tissue evidence="3">Head and thorax</tissue>
    </source>
</reference>
<accession>A0A0L7KSG1</accession>
<feature type="coiled-coil region" evidence="1">
    <location>
        <begin position="518"/>
        <end position="559"/>
    </location>
</feature>
<sequence>MVYYYTSGNVKMLRNIILDYSVTSDVSPYEYMKTYIEQCPDATEDTKVSWIADTFLNIQKHNQFLKAIASHMSEELSKEDQDYFMIIFHSLIYHIGPKEMQYLYKCIFNLSKHLLNTMTNFLSNNEVFNLISQVAQSYYDTNYVTDKIIGPLFTWQPYISEMAHSYAEYIKRTERRKMKPLTVPIQPNVLNRKDKGGPAPGLPVTFPATPPNSLRVKGTRKLQTKSMIDQKLKCTHEKNKQRATIMLNEVRTRDFHFAQDKSERYYATLENIRDQMENDFKPLPKQSQKFSIKNPQQPVKETATTLKRMHKRIQLAEEEEVLWLQNLMSCCNNTTKVEELEGYDRQEKERERLYDIERKHLVGQISHEEALIAKKKLQEENKKKYEEFLKEKETWDNEIETWKKIEIEKNRKRLERNSLIELNLLQARNNVAIRKKEIANTLKKESEAMLREAIKVKQEELEKKIEMIKEIKVLALIAKKAKVPKIIDLTETSGLGLLCEMSMAELQERLTVMKIGLDEELERKKKLIKNENLAAQQELENTKTSIKNYKKERAVLRKQNKKQNMYVEGPEHEELKKLKKILEEKRKLRINLTN</sequence>
<gene>
    <name evidence="3" type="ORF">OBRU01_21902</name>
</gene>
<dbReference type="GO" id="GO:0016874">
    <property type="term" value="F:ligase activity"/>
    <property type="evidence" value="ECO:0007669"/>
    <property type="project" value="UniProtKB-KW"/>
</dbReference>
<name>A0A0L7KSG1_OPEBR</name>
<keyword evidence="4" id="KW-1185">Reference proteome</keyword>
<feature type="coiled-coil region" evidence="1">
    <location>
        <begin position="367"/>
        <end position="394"/>
    </location>
</feature>
<dbReference type="EMBL" id="JTDY01006478">
    <property type="protein sequence ID" value="KOB65979.1"/>
    <property type="molecule type" value="Genomic_DNA"/>
</dbReference>
<organism evidence="3 4">
    <name type="scientific">Operophtera brumata</name>
    <name type="common">Winter moth</name>
    <name type="synonym">Phalaena brumata</name>
    <dbReference type="NCBI Taxonomy" id="104452"/>
    <lineage>
        <taxon>Eukaryota</taxon>
        <taxon>Metazoa</taxon>
        <taxon>Ecdysozoa</taxon>
        <taxon>Arthropoda</taxon>
        <taxon>Hexapoda</taxon>
        <taxon>Insecta</taxon>
        <taxon>Pterygota</taxon>
        <taxon>Neoptera</taxon>
        <taxon>Endopterygota</taxon>
        <taxon>Lepidoptera</taxon>
        <taxon>Glossata</taxon>
        <taxon>Ditrysia</taxon>
        <taxon>Geometroidea</taxon>
        <taxon>Geometridae</taxon>
        <taxon>Larentiinae</taxon>
        <taxon>Operophtera</taxon>
    </lineage>
</organism>
<proteinExistence type="predicted"/>
<dbReference type="PANTHER" id="PTHR34649:SF1">
    <property type="entry name" value="CILIA- AND FLAGELLA-ASSOCIATED PROTEIN 99"/>
    <property type="match status" value="1"/>
</dbReference>
<dbReference type="Proteomes" id="UP000037510">
    <property type="component" value="Unassembled WGS sequence"/>
</dbReference>
<protein>
    <submittedName>
        <fullName evidence="3">Putative ubiquitin-protein ligase bre1</fullName>
    </submittedName>
</protein>
<keyword evidence="1" id="KW-0175">Coiled coil</keyword>
<evidence type="ECO:0000313" key="4">
    <source>
        <dbReference type="Proteomes" id="UP000037510"/>
    </source>
</evidence>
<comment type="caution">
    <text evidence="3">The sequence shown here is derived from an EMBL/GenBank/DDBJ whole genome shotgun (WGS) entry which is preliminary data.</text>
</comment>